<evidence type="ECO:0000313" key="2">
    <source>
        <dbReference type="Proteomes" id="UP001287356"/>
    </source>
</evidence>
<gene>
    <name evidence="1" type="ORF">B0T24DRAFT_27653</name>
</gene>
<dbReference type="AlphaFoldDB" id="A0AAE0NK65"/>
<proteinExistence type="predicted"/>
<name>A0AAE0NK65_9PEZI</name>
<reference evidence="1" key="2">
    <citation type="submission" date="2023-06" db="EMBL/GenBank/DDBJ databases">
        <authorList>
            <consortium name="Lawrence Berkeley National Laboratory"/>
            <person name="Haridas S."/>
            <person name="Hensen N."/>
            <person name="Bonometti L."/>
            <person name="Westerberg I."/>
            <person name="Brannstrom I.O."/>
            <person name="Guillou S."/>
            <person name="Cros-Aarteil S."/>
            <person name="Calhoun S."/>
            <person name="Kuo A."/>
            <person name="Mondo S."/>
            <person name="Pangilinan J."/>
            <person name="Riley R."/>
            <person name="Labutti K."/>
            <person name="Andreopoulos B."/>
            <person name="Lipzen A."/>
            <person name="Chen C."/>
            <person name="Yanf M."/>
            <person name="Daum C."/>
            <person name="Ng V."/>
            <person name="Clum A."/>
            <person name="Steindorff A."/>
            <person name="Ohm R."/>
            <person name="Martin F."/>
            <person name="Silar P."/>
            <person name="Natvig D."/>
            <person name="Lalanne C."/>
            <person name="Gautier V."/>
            <person name="Ament-Velasquez S.L."/>
            <person name="Kruys A."/>
            <person name="Hutchinson M.I."/>
            <person name="Powell A.J."/>
            <person name="Barry K."/>
            <person name="Miller A.N."/>
            <person name="Grigoriev I.V."/>
            <person name="Debuchy R."/>
            <person name="Gladieux P."/>
            <person name="Thoren M.H."/>
            <person name="Johannesson H."/>
        </authorList>
    </citation>
    <scope>NUCLEOTIDE SEQUENCE</scope>
    <source>
        <strain evidence="1">CBS 958.72</strain>
    </source>
</reference>
<keyword evidence="2" id="KW-1185">Reference proteome</keyword>
<protein>
    <submittedName>
        <fullName evidence="1">Uncharacterized protein</fullName>
    </submittedName>
</protein>
<organism evidence="1 2">
    <name type="scientific">Lasiosphaeria ovina</name>
    <dbReference type="NCBI Taxonomy" id="92902"/>
    <lineage>
        <taxon>Eukaryota</taxon>
        <taxon>Fungi</taxon>
        <taxon>Dikarya</taxon>
        <taxon>Ascomycota</taxon>
        <taxon>Pezizomycotina</taxon>
        <taxon>Sordariomycetes</taxon>
        <taxon>Sordariomycetidae</taxon>
        <taxon>Sordariales</taxon>
        <taxon>Lasiosphaeriaceae</taxon>
        <taxon>Lasiosphaeria</taxon>
    </lineage>
</organism>
<evidence type="ECO:0000313" key="1">
    <source>
        <dbReference type="EMBL" id="KAK3382919.1"/>
    </source>
</evidence>
<accession>A0AAE0NK65</accession>
<comment type="caution">
    <text evidence="1">The sequence shown here is derived from an EMBL/GenBank/DDBJ whole genome shotgun (WGS) entry which is preliminary data.</text>
</comment>
<dbReference type="Proteomes" id="UP001287356">
    <property type="component" value="Unassembled WGS sequence"/>
</dbReference>
<reference evidence="1" key="1">
    <citation type="journal article" date="2023" name="Mol. Phylogenet. Evol.">
        <title>Genome-scale phylogeny and comparative genomics of the fungal order Sordariales.</title>
        <authorList>
            <person name="Hensen N."/>
            <person name="Bonometti L."/>
            <person name="Westerberg I."/>
            <person name="Brannstrom I.O."/>
            <person name="Guillou S."/>
            <person name="Cros-Aarteil S."/>
            <person name="Calhoun S."/>
            <person name="Haridas S."/>
            <person name="Kuo A."/>
            <person name="Mondo S."/>
            <person name="Pangilinan J."/>
            <person name="Riley R."/>
            <person name="LaButti K."/>
            <person name="Andreopoulos B."/>
            <person name="Lipzen A."/>
            <person name="Chen C."/>
            <person name="Yan M."/>
            <person name="Daum C."/>
            <person name="Ng V."/>
            <person name="Clum A."/>
            <person name="Steindorff A."/>
            <person name="Ohm R.A."/>
            <person name="Martin F."/>
            <person name="Silar P."/>
            <person name="Natvig D.O."/>
            <person name="Lalanne C."/>
            <person name="Gautier V."/>
            <person name="Ament-Velasquez S.L."/>
            <person name="Kruys A."/>
            <person name="Hutchinson M.I."/>
            <person name="Powell A.J."/>
            <person name="Barry K."/>
            <person name="Miller A.N."/>
            <person name="Grigoriev I.V."/>
            <person name="Debuchy R."/>
            <person name="Gladieux P."/>
            <person name="Hiltunen Thoren M."/>
            <person name="Johannesson H."/>
        </authorList>
    </citation>
    <scope>NUCLEOTIDE SEQUENCE</scope>
    <source>
        <strain evidence="1">CBS 958.72</strain>
    </source>
</reference>
<sequence length="294" mass="30778">MPPPKVYILPPTFEYPPNSSIRLGNLLSNPFAPHRPLAILPTESHPPTAATTQTNLSISRTTTRGASASLSAQILGLAGVKAASEFSLSGTTAYSAATVTTRFFESDPPDEAIRALAAANPRAERILFGRRAMGGGKLFMITGVKIAEGFTVSSGNGARKAGTVGADVPLVAVGAPGLSIGAEVGGVRERSEGEAYTVEGEVVIAYRVVVIRKHGRGLELDEYRDKDRERMLRDDDADGGESGEIGADLVEVMDVGVGDVVSGDDDEEETDARQVVLEGEEGEVMILGVGDAVQ</sequence>
<dbReference type="EMBL" id="JAULSN010000001">
    <property type="protein sequence ID" value="KAK3382919.1"/>
    <property type="molecule type" value="Genomic_DNA"/>
</dbReference>